<dbReference type="AlphaFoldDB" id="J3PJP3"/>
<dbReference type="VEuPathDB" id="FungiDB:GGTG_13732"/>
<feature type="signal peptide" evidence="2">
    <location>
        <begin position="1"/>
        <end position="18"/>
    </location>
</feature>
<proteinExistence type="predicted"/>
<sequence length="299" mass="32082">MQFLSLLSIILVVPAAIAAPADLQARQDPTFEKGLSRDAIAMLRKLNAGCYKKCIDQCNSFSAAGPAMVQTCINRNCAPMARDGRCLRDRRHGTRDLPAEPEVQAEADASASGPAATLRARNIEKGLSKEAVAMLRKLNAGCYKKCIDQCNSFSAAGPAMVETCINRNCAPMARDGRCLRSGRNGTRDLRTKPEARADVDADIETAAPAATLRARNIEKGLSKDAIAMLRKLNAGCYKKCIDQCNSFSAAGPAMVETCINRNCAPMARDGRCLRSARNGTRGLRAEQADAEADVNVDAE</sequence>
<reference evidence="3" key="2">
    <citation type="submission" date="2010-07" db="EMBL/GenBank/DDBJ databases">
        <authorList>
            <consortium name="The Broad Institute Genome Sequencing Platform"/>
            <consortium name="Broad Institute Genome Sequencing Center for Infectious Disease"/>
            <person name="Ma L.-J."/>
            <person name="Dead R."/>
            <person name="Young S."/>
            <person name="Zeng Q."/>
            <person name="Koehrsen M."/>
            <person name="Alvarado L."/>
            <person name="Berlin A."/>
            <person name="Chapman S.B."/>
            <person name="Chen Z."/>
            <person name="Freedman E."/>
            <person name="Gellesch M."/>
            <person name="Goldberg J."/>
            <person name="Griggs A."/>
            <person name="Gujja S."/>
            <person name="Heilman E.R."/>
            <person name="Heiman D."/>
            <person name="Hepburn T."/>
            <person name="Howarth C."/>
            <person name="Jen D."/>
            <person name="Larson L."/>
            <person name="Mehta T."/>
            <person name="Neiman D."/>
            <person name="Pearson M."/>
            <person name="Roberts A."/>
            <person name="Saif S."/>
            <person name="Shea T."/>
            <person name="Shenoy N."/>
            <person name="Sisk P."/>
            <person name="Stolte C."/>
            <person name="Sykes S."/>
            <person name="Walk T."/>
            <person name="White J."/>
            <person name="Yandava C."/>
            <person name="Haas B."/>
            <person name="Nusbaum C."/>
            <person name="Birren B."/>
        </authorList>
    </citation>
    <scope>NUCLEOTIDE SEQUENCE</scope>
    <source>
        <strain evidence="3">R3-111a-1</strain>
    </source>
</reference>
<dbReference type="EMBL" id="GL385436">
    <property type="protein sequence ID" value="EJT68693.1"/>
    <property type="molecule type" value="Genomic_DNA"/>
</dbReference>
<keyword evidence="2" id="KW-0732">Signal</keyword>
<dbReference type="RefSeq" id="XP_009229914.1">
    <property type="nucleotide sequence ID" value="XM_009231650.1"/>
</dbReference>
<dbReference type="EnsemblFungi" id="EJT68693">
    <property type="protein sequence ID" value="EJT68693"/>
    <property type="gene ID" value="GGTG_13732"/>
</dbReference>
<evidence type="ECO:0000256" key="1">
    <source>
        <dbReference type="SAM" id="MobiDB-lite"/>
    </source>
</evidence>
<name>J3PJP3_GAET3</name>
<feature type="chain" id="PRO_5015095462" evidence="2">
    <location>
        <begin position="19"/>
        <end position="299"/>
    </location>
</feature>
<keyword evidence="5" id="KW-1185">Reference proteome</keyword>
<evidence type="ECO:0000313" key="5">
    <source>
        <dbReference type="Proteomes" id="UP000006039"/>
    </source>
</evidence>
<reference evidence="5" key="1">
    <citation type="submission" date="2010-07" db="EMBL/GenBank/DDBJ databases">
        <title>The genome sequence of Gaeumannomyces graminis var. tritici strain R3-111a-1.</title>
        <authorList>
            <consortium name="The Broad Institute Genome Sequencing Platform"/>
            <person name="Ma L.-J."/>
            <person name="Dead R."/>
            <person name="Young S."/>
            <person name="Zeng Q."/>
            <person name="Koehrsen M."/>
            <person name="Alvarado L."/>
            <person name="Berlin A."/>
            <person name="Chapman S.B."/>
            <person name="Chen Z."/>
            <person name="Freedman E."/>
            <person name="Gellesch M."/>
            <person name="Goldberg J."/>
            <person name="Griggs A."/>
            <person name="Gujja S."/>
            <person name="Heilman E.R."/>
            <person name="Heiman D."/>
            <person name="Hepburn T."/>
            <person name="Howarth C."/>
            <person name="Jen D."/>
            <person name="Larson L."/>
            <person name="Mehta T."/>
            <person name="Neiman D."/>
            <person name="Pearson M."/>
            <person name="Roberts A."/>
            <person name="Saif S."/>
            <person name="Shea T."/>
            <person name="Shenoy N."/>
            <person name="Sisk P."/>
            <person name="Stolte C."/>
            <person name="Sykes S."/>
            <person name="Walk T."/>
            <person name="White J."/>
            <person name="Yandava C."/>
            <person name="Haas B."/>
            <person name="Nusbaum C."/>
            <person name="Birren B."/>
        </authorList>
    </citation>
    <scope>NUCLEOTIDE SEQUENCE [LARGE SCALE GENOMIC DNA]</scope>
    <source>
        <strain evidence="5">R3-111a-1</strain>
    </source>
</reference>
<evidence type="ECO:0000313" key="3">
    <source>
        <dbReference type="EMBL" id="EJT68693.1"/>
    </source>
</evidence>
<dbReference type="HOGENOM" id="CLU_930792_0_0_1"/>
<dbReference type="Proteomes" id="UP000006039">
    <property type="component" value="Unassembled WGS sequence"/>
</dbReference>
<evidence type="ECO:0000313" key="4">
    <source>
        <dbReference type="EnsemblFungi" id="EJT68693"/>
    </source>
</evidence>
<reference evidence="4" key="5">
    <citation type="submission" date="2018-04" db="UniProtKB">
        <authorList>
            <consortium name="EnsemblFungi"/>
        </authorList>
    </citation>
    <scope>IDENTIFICATION</scope>
    <source>
        <strain evidence="4">R3-111a-1</strain>
    </source>
</reference>
<reference evidence="3" key="3">
    <citation type="submission" date="2010-09" db="EMBL/GenBank/DDBJ databases">
        <title>Annotation of Gaeumannomyces graminis var. tritici R3-111a-1.</title>
        <authorList>
            <consortium name="The Broad Institute Genome Sequencing Platform"/>
            <person name="Ma L.-J."/>
            <person name="Dead R."/>
            <person name="Young S.K."/>
            <person name="Zeng Q."/>
            <person name="Gargeya S."/>
            <person name="Fitzgerald M."/>
            <person name="Haas B."/>
            <person name="Abouelleil A."/>
            <person name="Alvarado L."/>
            <person name="Arachchi H.M."/>
            <person name="Berlin A."/>
            <person name="Brown A."/>
            <person name="Chapman S.B."/>
            <person name="Chen Z."/>
            <person name="Dunbar C."/>
            <person name="Freedman E."/>
            <person name="Gearin G."/>
            <person name="Gellesch M."/>
            <person name="Goldberg J."/>
            <person name="Griggs A."/>
            <person name="Gujja S."/>
            <person name="Heiman D."/>
            <person name="Howarth C."/>
            <person name="Larson L."/>
            <person name="Lui A."/>
            <person name="MacDonald P.J.P."/>
            <person name="Mehta T."/>
            <person name="Montmayeur A."/>
            <person name="Murphy C."/>
            <person name="Neiman D."/>
            <person name="Pearson M."/>
            <person name="Priest M."/>
            <person name="Roberts A."/>
            <person name="Saif S."/>
            <person name="Shea T."/>
            <person name="Shenoy N."/>
            <person name="Sisk P."/>
            <person name="Stolte C."/>
            <person name="Sykes S."/>
            <person name="Yandava C."/>
            <person name="Wortman J."/>
            <person name="Nusbaum C."/>
            <person name="Birren B."/>
        </authorList>
    </citation>
    <scope>NUCLEOTIDE SEQUENCE</scope>
    <source>
        <strain evidence="3">R3-111a-1</strain>
    </source>
</reference>
<dbReference type="GeneID" id="20354190"/>
<protein>
    <submittedName>
        <fullName evidence="3 4">Uncharacterized protein</fullName>
    </submittedName>
</protein>
<reference evidence="4" key="4">
    <citation type="journal article" date="2015" name="G3 (Bethesda)">
        <title>Genome sequences of three phytopathogenic species of the Magnaporthaceae family of fungi.</title>
        <authorList>
            <person name="Okagaki L.H."/>
            <person name="Nunes C.C."/>
            <person name="Sailsbery J."/>
            <person name="Clay B."/>
            <person name="Brown D."/>
            <person name="John T."/>
            <person name="Oh Y."/>
            <person name="Young N."/>
            <person name="Fitzgerald M."/>
            <person name="Haas B.J."/>
            <person name="Zeng Q."/>
            <person name="Young S."/>
            <person name="Adiconis X."/>
            <person name="Fan L."/>
            <person name="Levin J.Z."/>
            <person name="Mitchell T.K."/>
            <person name="Okubara P.A."/>
            <person name="Farman M.L."/>
            <person name="Kohn L.M."/>
            <person name="Birren B."/>
            <person name="Ma L.-J."/>
            <person name="Dean R.A."/>
        </authorList>
    </citation>
    <scope>NUCLEOTIDE SEQUENCE</scope>
    <source>
        <strain evidence="4">R3-111a-1</strain>
    </source>
</reference>
<feature type="region of interest" description="Disordered" evidence="1">
    <location>
        <begin position="91"/>
        <end position="115"/>
    </location>
</feature>
<organism evidence="3">
    <name type="scientific">Gaeumannomyces tritici (strain R3-111a-1)</name>
    <name type="common">Wheat and barley take-all root rot fungus</name>
    <name type="synonym">Gaeumannomyces graminis var. tritici</name>
    <dbReference type="NCBI Taxonomy" id="644352"/>
    <lineage>
        <taxon>Eukaryota</taxon>
        <taxon>Fungi</taxon>
        <taxon>Dikarya</taxon>
        <taxon>Ascomycota</taxon>
        <taxon>Pezizomycotina</taxon>
        <taxon>Sordariomycetes</taxon>
        <taxon>Sordariomycetidae</taxon>
        <taxon>Magnaporthales</taxon>
        <taxon>Magnaporthaceae</taxon>
        <taxon>Gaeumannomyces</taxon>
    </lineage>
</organism>
<accession>J3PJP3</accession>
<gene>
    <name evidence="4" type="primary">20354190</name>
    <name evidence="3" type="ORF">GGTG_13732</name>
</gene>
<feature type="compositionally biased region" description="Low complexity" evidence="1">
    <location>
        <begin position="106"/>
        <end position="115"/>
    </location>
</feature>
<evidence type="ECO:0000256" key="2">
    <source>
        <dbReference type="SAM" id="SignalP"/>
    </source>
</evidence>